<evidence type="ECO:0000313" key="3">
    <source>
        <dbReference type="EMBL" id="PSR83816.1"/>
    </source>
</evidence>
<comment type="subcellular location">
    <subcellularLocation>
        <location evidence="1">Membrane</location>
    </subcellularLocation>
</comment>
<name>A0A2T3A6I0_9PEZI</name>
<dbReference type="GO" id="GO:0016020">
    <property type="term" value="C:membrane"/>
    <property type="evidence" value="ECO:0007669"/>
    <property type="project" value="UniProtKB-SubCell"/>
</dbReference>
<evidence type="ECO:0000256" key="1">
    <source>
        <dbReference type="ARBA" id="ARBA00004370"/>
    </source>
</evidence>
<dbReference type="Pfam" id="PF01370">
    <property type="entry name" value="Epimerase"/>
    <property type="match status" value="1"/>
</dbReference>
<gene>
    <name evidence="3" type="ORF">BD289DRAFT_435240</name>
</gene>
<dbReference type="InParanoid" id="A0A2T3A6I0"/>
<proteinExistence type="predicted"/>
<dbReference type="OrthoDB" id="3535423at2759"/>
<dbReference type="AlphaFoldDB" id="A0A2T3A6I0"/>
<organism evidence="3 4">
    <name type="scientific">Coniella lustricola</name>
    <dbReference type="NCBI Taxonomy" id="2025994"/>
    <lineage>
        <taxon>Eukaryota</taxon>
        <taxon>Fungi</taxon>
        <taxon>Dikarya</taxon>
        <taxon>Ascomycota</taxon>
        <taxon>Pezizomycotina</taxon>
        <taxon>Sordariomycetes</taxon>
        <taxon>Sordariomycetidae</taxon>
        <taxon>Diaporthales</taxon>
        <taxon>Schizoparmaceae</taxon>
        <taxon>Coniella</taxon>
    </lineage>
</organism>
<accession>A0A2T3A6I0</accession>
<evidence type="ECO:0000313" key="4">
    <source>
        <dbReference type="Proteomes" id="UP000241462"/>
    </source>
</evidence>
<sequence length="246" mass="27138">MKLIIAGSTGFVGTELVRQALLHPRITSVVALGRRETCIPAGVNSEDAKKKLIPIVSQDFGQHSDATKKVFEGAGAVIWTVAVTPFKLKDFPWDEVIKVSREDALATLKVISKVNSSTTSPSQPLRYIYMSGFHVKRDRAEAEKNERLKQMPLMLDYIVMRGDAEQQCVDFAKQSNGKVEVAITRPGLVQGPDRERRSIPGVPDIEVEEVAAAQLEQVLNGFESEVLGNDDLVRIARKAWEARGQA</sequence>
<keyword evidence="4" id="KW-1185">Reference proteome</keyword>
<dbReference type="SUPFAM" id="SSF51735">
    <property type="entry name" value="NAD(P)-binding Rossmann-fold domains"/>
    <property type="match status" value="1"/>
</dbReference>
<reference evidence="3 4" key="1">
    <citation type="journal article" date="2018" name="Mycol. Prog.">
        <title>Coniella lustricola, a new species from submerged detritus.</title>
        <authorList>
            <person name="Raudabaugh D.B."/>
            <person name="Iturriaga T."/>
            <person name="Carver A."/>
            <person name="Mondo S."/>
            <person name="Pangilinan J."/>
            <person name="Lipzen A."/>
            <person name="He G."/>
            <person name="Amirebrahimi M."/>
            <person name="Grigoriev I.V."/>
            <person name="Miller A.N."/>
        </authorList>
    </citation>
    <scope>NUCLEOTIDE SEQUENCE [LARGE SCALE GENOMIC DNA]</scope>
    <source>
        <strain evidence="3 4">B22-T-1</strain>
    </source>
</reference>
<feature type="domain" description="NAD-dependent epimerase/dehydratase" evidence="2">
    <location>
        <begin position="4"/>
        <end position="202"/>
    </location>
</feature>
<protein>
    <recommendedName>
        <fullName evidence="2">NAD-dependent epimerase/dehydratase domain-containing protein</fullName>
    </recommendedName>
</protein>
<dbReference type="InterPro" id="IPR001509">
    <property type="entry name" value="Epimerase_deHydtase"/>
</dbReference>
<evidence type="ECO:0000259" key="2">
    <source>
        <dbReference type="Pfam" id="PF01370"/>
    </source>
</evidence>
<dbReference type="PANTHER" id="PTHR14097">
    <property type="entry name" value="OXIDOREDUCTASE HTATIP2"/>
    <property type="match status" value="1"/>
</dbReference>
<dbReference type="EMBL" id="KZ678453">
    <property type="protein sequence ID" value="PSR83816.1"/>
    <property type="molecule type" value="Genomic_DNA"/>
</dbReference>
<dbReference type="InterPro" id="IPR036291">
    <property type="entry name" value="NAD(P)-bd_dom_sf"/>
</dbReference>
<dbReference type="Gene3D" id="3.40.50.720">
    <property type="entry name" value="NAD(P)-binding Rossmann-like Domain"/>
    <property type="match status" value="1"/>
</dbReference>
<dbReference type="Proteomes" id="UP000241462">
    <property type="component" value="Unassembled WGS sequence"/>
</dbReference>
<dbReference type="STRING" id="2025994.A0A2T3A6I0"/>
<dbReference type="PANTHER" id="PTHR14097:SF8">
    <property type="entry name" value="NAD(P)-BINDING DOMAIN-CONTAINING PROTEIN"/>
    <property type="match status" value="1"/>
</dbReference>